<dbReference type="Proteomes" id="UP000594263">
    <property type="component" value="Unplaced"/>
</dbReference>
<dbReference type="GO" id="GO:0051083">
    <property type="term" value="P:'de novo' cotranslational protein folding"/>
    <property type="evidence" value="ECO:0007669"/>
    <property type="project" value="InterPro"/>
</dbReference>
<dbReference type="AlphaFoldDB" id="A0A7N0V246"/>
<dbReference type="EnsemblPlants" id="Kaladp0096s0004.1.v1.1">
    <property type="protein sequence ID" value="Kaladp0096s0004.1.v1.1.CDS.1"/>
    <property type="gene ID" value="Kaladp0096s0004.v1.1"/>
</dbReference>
<dbReference type="InterPro" id="IPR044634">
    <property type="entry name" value="Zuotin/DnaJC2"/>
</dbReference>
<keyword evidence="1" id="KW-0812">Transmembrane</keyword>
<dbReference type="Gene3D" id="1.10.10.60">
    <property type="entry name" value="Homeodomain-like"/>
    <property type="match status" value="1"/>
</dbReference>
<dbReference type="PANTHER" id="PTHR43999">
    <property type="entry name" value="DNAJ HOMOLOG SUBFAMILY C MEMBER 2"/>
    <property type="match status" value="1"/>
</dbReference>
<evidence type="ECO:0000313" key="3">
    <source>
        <dbReference type="Proteomes" id="UP000594263"/>
    </source>
</evidence>
<proteinExistence type="predicted"/>
<organism evidence="2 3">
    <name type="scientific">Kalanchoe fedtschenkoi</name>
    <name type="common">Lavender scallops</name>
    <name type="synonym">South American air plant</name>
    <dbReference type="NCBI Taxonomy" id="63787"/>
    <lineage>
        <taxon>Eukaryota</taxon>
        <taxon>Viridiplantae</taxon>
        <taxon>Streptophyta</taxon>
        <taxon>Embryophyta</taxon>
        <taxon>Tracheophyta</taxon>
        <taxon>Spermatophyta</taxon>
        <taxon>Magnoliopsida</taxon>
        <taxon>eudicotyledons</taxon>
        <taxon>Gunneridae</taxon>
        <taxon>Pentapetalae</taxon>
        <taxon>Saxifragales</taxon>
        <taxon>Crassulaceae</taxon>
        <taxon>Kalanchoe</taxon>
    </lineage>
</organism>
<dbReference type="GO" id="GO:0030544">
    <property type="term" value="F:Hsp70 protein binding"/>
    <property type="evidence" value="ECO:0007669"/>
    <property type="project" value="InterPro"/>
</dbReference>
<evidence type="ECO:0000313" key="2">
    <source>
        <dbReference type="EnsemblPlants" id="Kaladp0096s0004.1.v1.1.CDS.1"/>
    </source>
</evidence>
<dbReference type="Gramene" id="Kaladp0096s0004.1.v1.1">
    <property type="protein sequence ID" value="Kaladp0096s0004.1.v1.1.CDS.1"/>
    <property type="gene ID" value="Kaladp0096s0004.v1.1"/>
</dbReference>
<keyword evidence="3" id="KW-1185">Reference proteome</keyword>
<evidence type="ECO:0000256" key="1">
    <source>
        <dbReference type="SAM" id="Phobius"/>
    </source>
</evidence>
<dbReference type="InterPro" id="IPR001005">
    <property type="entry name" value="SANT/Myb"/>
</dbReference>
<accession>A0A7N0V246</accession>
<dbReference type="PANTHER" id="PTHR43999:SF3">
    <property type="entry name" value="TRANSCRIPTION FACTOR MAMYB"/>
    <property type="match status" value="1"/>
</dbReference>
<dbReference type="InterPro" id="IPR009057">
    <property type="entry name" value="Homeodomain-like_sf"/>
</dbReference>
<dbReference type="CDD" id="cd00167">
    <property type="entry name" value="SANT"/>
    <property type="match status" value="1"/>
</dbReference>
<keyword evidence="1" id="KW-0472">Membrane</keyword>
<protein>
    <recommendedName>
        <fullName evidence="4">Myb-like domain-containing protein</fullName>
    </recommendedName>
</protein>
<dbReference type="SUPFAM" id="SSF46689">
    <property type="entry name" value="Homeodomain-like"/>
    <property type="match status" value="1"/>
</dbReference>
<dbReference type="GO" id="GO:0006450">
    <property type="term" value="P:regulation of translational fidelity"/>
    <property type="evidence" value="ECO:0007669"/>
    <property type="project" value="InterPro"/>
</dbReference>
<name>A0A7N0V246_KALFE</name>
<keyword evidence="1" id="KW-1133">Transmembrane helix</keyword>
<sequence length="123" mass="13845">MVAEASRKNDGLSTGLSPGEDKAMLNALKAFLKDMTMNWENISAAVPGRSKKACVKRFGDSQRDFRSSKSILMLPFACASWALGCHCLFLMEIMEGIDEVTFIHTNDFYLSALRIYLKFWVHT</sequence>
<feature type="transmembrane region" description="Helical" evidence="1">
    <location>
        <begin position="71"/>
        <end position="91"/>
    </location>
</feature>
<evidence type="ECO:0008006" key="4">
    <source>
        <dbReference type="Google" id="ProtNLM"/>
    </source>
</evidence>
<dbReference type="GO" id="GO:0005829">
    <property type="term" value="C:cytosol"/>
    <property type="evidence" value="ECO:0007669"/>
    <property type="project" value="TreeGrafter"/>
</dbReference>
<reference evidence="2" key="1">
    <citation type="submission" date="2021-01" db="UniProtKB">
        <authorList>
            <consortium name="EnsemblPlants"/>
        </authorList>
    </citation>
    <scope>IDENTIFICATION</scope>
</reference>
<dbReference type="GO" id="GO:0043022">
    <property type="term" value="F:ribosome binding"/>
    <property type="evidence" value="ECO:0007669"/>
    <property type="project" value="InterPro"/>
</dbReference>